<proteinExistence type="predicted"/>
<evidence type="ECO:0000313" key="1">
    <source>
        <dbReference type="EMBL" id="KZC12856.1"/>
    </source>
</evidence>
<name>A0A154PLW2_DUFNO</name>
<dbReference type="EMBL" id="KQ434977">
    <property type="protein sequence ID" value="KZC12856.1"/>
    <property type="molecule type" value="Genomic_DNA"/>
</dbReference>
<evidence type="ECO:0000313" key="2">
    <source>
        <dbReference type="Proteomes" id="UP000076502"/>
    </source>
</evidence>
<dbReference type="AlphaFoldDB" id="A0A154PLW2"/>
<keyword evidence="2" id="KW-1185">Reference proteome</keyword>
<dbReference type="Proteomes" id="UP000076502">
    <property type="component" value="Unassembled WGS sequence"/>
</dbReference>
<organism evidence="1 2">
    <name type="scientific">Dufourea novaeangliae</name>
    <name type="common">Sweat bee</name>
    <dbReference type="NCBI Taxonomy" id="178035"/>
    <lineage>
        <taxon>Eukaryota</taxon>
        <taxon>Metazoa</taxon>
        <taxon>Ecdysozoa</taxon>
        <taxon>Arthropoda</taxon>
        <taxon>Hexapoda</taxon>
        <taxon>Insecta</taxon>
        <taxon>Pterygota</taxon>
        <taxon>Neoptera</taxon>
        <taxon>Endopterygota</taxon>
        <taxon>Hymenoptera</taxon>
        <taxon>Apocrita</taxon>
        <taxon>Aculeata</taxon>
        <taxon>Apoidea</taxon>
        <taxon>Anthophila</taxon>
        <taxon>Halictidae</taxon>
        <taxon>Rophitinae</taxon>
        <taxon>Dufourea</taxon>
    </lineage>
</organism>
<accession>A0A154PLW2</accession>
<sequence>MFGRKRRIEIISRWIDELTVPVENFATLPDVLSSPGRSEACKAIWKLRSVQMVVELSDEDVEPKIGGQEDKRG</sequence>
<gene>
    <name evidence="1" type="ORF">WN55_04373</name>
</gene>
<protein>
    <submittedName>
        <fullName evidence="1">Uncharacterized protein</fullName>
    </submittedName>
</protein>
<reference evidence="1 2" key="1">
    <citation type="submission" date="2015-07" db="EMBL/GenBank/DDBJ databases">
        <title>The genome of Dufourea novaeangliae.</title>
        <authorList>
            <person name="Pan H."/>
            <person name="Kapheim K."/>
        </authorList>
    </citation>
    <scope>NUCLEOTIDE SEQUENCE [LARGE SCALE GENOMIC DNA]</scope>
    <source>
        <strain evidence="1">0120121106</strain>
        <tissue evidence="1">Whole body</tissue>
    </source>
</reference>